<accession>A0A328BGD7</accession>
<keyword evidence="1" id="KW-0378">Hydrolase</keyword>
<dbReference type="GO" id="GO:0016787">
    <property type="term" value="F:hydrolase activity"/>
    <property type="evidence" value="ECO:0007669"/>
    <property type="project" value="UniProtKB-KW"/>
</dbReference>
<dbReference type="InterPro" id="IPR038718">
    <property type="entry name" value="SNF2-like_sf"/>
</dbReference>
<comment type="caution">
    <text evidence="5">The sequence shown here is derived from an EMBL/GenBank/DDBJ whole genome shotgun (WGS) entry which is preliminary data.</text>
</comment>
<dbReference type="SMART" id="SM00487">
    <property type="entry name" value="DEXDc"/>
    <property type="match status" value="1"/>
</dbReference>
<gene>
    <name evidence="5" type="ORF">DLM85_15210</name>
</gene>
<dbReference type="Gene3D" id="3.40.50.10810">
    <property type="entry name" value="Tandem AAA-ATPase domain"/>
    <property type="match status" value="1"/>
</dbReference>
<dbReference type="CDD" id="cd18793">
    <property type="entry name" value="SF2_C_SNF"/>
    <property type="match status" value="1"/>
</dbReference>
<dbReference type="SMART" id="SM00490">
    <property type="entry name" value="HELICc"/>
    <property type="match status" value="1"/>
</dbReference>
<evidence type="ECO:0000313" key="5">
    <source>
        <dbReference type="EMBL" id="RAK66213.1"/>
    </source>
</evidence>
<dbReference type="InterPro" id="IPR027417">
    <property type="entry name" value="P-loop_NTPase"/>
</dbReference>
<dbReference type="InterPro" id="IPR049730">
    <property type="entry name" value="SNF2/RAD54-like_C"/>
</dbReference>
<dbReference type="OrthoDB" id="9760715at2"/>
<feature type="domain" description="Helicase C-terminal" evidence="4">
    <location>
        <begin position="968"/>
        <end position="1119"/>
    </location>
</feature>
<dbReference type="PROSITE" id="PS51192">
    <property type="entry name" value="HELICASE_ATP_BIND_1"/>
    <property type="match status" value="1"/>
</dbReference>
<dbReference type="SUPFAM" id="SSF52540">
    <property type="entry name" value="P-loop containing nucleoside triphosphate hydrolases"/>
    <property type="match status" value="2"/>
</dbReference>
<evidence type="ECO:0000259" key="4">
    <source>
        <dbReference type="PROSITE" id="PS51194"/>
    </source>
</evidence>
<dbReference type="GO" id="GO:0004386">
    <property type="term" value="F:helicase activity"/>
    <property type="evidence" value="ECO:0007669"/>
    <property type="project" value="UniProtKB-KW"/>
</dbReference>
<evidence type="ECO:0000259" key="3">
    <source>
        <dbReference type="PROSITE" id="PS51192"/>
    </source>
</evidence>
<keyword evidence="5" id="KW-0067">ATP-binding</keyword>
<dbReference type="CDD" id="cd18012">
    <property type="entry name" value="DEXQc_arch_SWI2_SNF2"/>
    <property type="match status" value="1"/>
</dbReference>
<dbReference type="AlphaFoldDB" id="A0A328BGD7"/>
<evidence type="ECO:0000256" key="1">
    <source>
        <dbReference type="ARBA" id="ARBA00022801"/>
    </source>
</evidence>
<keyword evidence="6" id="KW-1185">Reference proteome</keyword>
<evidence type="ECO:0000313" key="6">
    <source>
        <dbReference type="Proteomes" id="UP000248553"/>
    </source>
</evidence>
<dbReference type="InterPro" id="IPR014001">
    <property type="entry name" value="Helicase_ATP-bd"/>
</dbReference>
<keyword evidence="5" id="KW-0347">Helicase</keyword>
<protein>
    <submittedName>
        <fullName evidence="5">ATP-dependent helicase</fullName>
    </submittedName>
</protein>
<dbReference type="PROSITE" id="PS51194">
    <property type="entry name" value="HELICASE_CTER"/>
    <property type="match status" value="1"/>
</dbReference>
<dbReference type="InterPro" id="IPR000330">
    <property type="entry name" value="SNF2_N"/>
</dbReference>
<dbReference type="InterPro" id="IPR001650">
    <property type="entry name" value="Helicase_C-like"/>
</dbReference>
<dbReference type="Pfam" id="PF00176">
    <property type="entry name" value="SNF2-rel_dom"/>
    <property type="match status" value="1"/>
</dbReference>
<dbReference type="EMBL" id="QHKM01000004">
    <property type="protein sequence ID" value="RAK66213.1"/>
    <property type="molecule type" value="Genomic_DNA"/>
</dbReference>
<keyword evidence="5" id="KW-0547">Nucleotide-binding</keyword>
<dbReference type="PANTHER" id="PTHR10799">
    <property type="entry name" value="SNF2/RAD54 HELICASE FAMILY"/>
    <property type="match status" value="1"/>
</dbReference>
<dbReference type="RefSeq" id="WP_111479122.1">
    <property type="nucleotide sequence ID" value="NZ_QHKM01000004.1"/>
</dbReference>
<organism evidence="5 6">
    <name type="scientific">Hymenobacter edaphi</name>
    <dbReference type="NCBI Taxonomy" id="2211146"/>
    <lineage>
        <taxon>Bacteria</taxon>
        <taxon>Pseudomonadati</taxon>
        <taxon>Bacteroidota</taxon>
        <taxon>Cytophagia</taxon>
        <taxon>Cytophagales</taxon>
        <taxon>Hymenobacteraceae</taxon>
        <taxon>Hymenobacter</taxon>
    </lineage>
</organism>
<feature type="region of interest" description="Disordered" evidence="2">
    <location>
        <begin position="1"/>
        <end position="20"/>
    </location>
</feature>
<dbReference type="Proteomes" id="UP000248553">
    <property type="component" value="Unassembled WGS sequence"/>
</dbReference>
<name>A0A328BGD7_9BACT</name>
<evidence type="ECO:0000256" key="2">
    <source>
        <dbReference type="SAM" id="MobiDB-lite"/>
    </source>
</evidence>
<reference evidence="6" key="1">
    <citation type="submission" date="2018-05" db="EMBL/GenBank/DDBJ databases">
        <authorList>
            <person name="Nie L."/>
        </authorList>
    </citation>
    <scope>NUCLEOTIDE SEQUENCE [LARGE SCALE GENOMIC DNA]</scope>
    <source>
        <strain evidence="6">NL</strain>
    </source>
</reference>
<dbReference type="Gene3D" id="3.40.50.300">
    <property type="entry name" value="P-loop containing nucleotide triphosphate hydrolases"/>
    <property type="match status" value="1"/>
</dbReference>
<sequence>MLFPDDAFSTTPDSPPPHRYQLPGLSVPTLTSTVVELHAAAPLPAEARPRAIQPEALTLDAGTFGRTVEGLGATPFPPVTVTQTTAGLALSCACGPPLPGLCAHQAEVLLALLQRRELRLFFDAPARHAYLRPLARDYGLDQAADLDAHFELRYDQRAGLTITPRQAALYPVTPAAKQELLAQLLPAARPTPTGAVGAARLVVLGRHRYYGHLQLQLAEAASTATGKLKNPIALLNPLDEVWGLADPALVKFYSGLARLQQNYDDARSLATLEALRAVVLNPAALPVFAHDPDVAEKPSAASLRPVELRRVPPEVRLEVRQREEFYEVSGQLLLHDQPFDLRELSVAFEYFVAAHGAYYLLDDLHVWRVVEFFQRRNNTLLIHQSRFEEFRQDVLAGLETRLHISYHHARPATPAQAQTSGLAAPPEALLYLTERGAHVELLPVMRYGPREVPVRSRQQLYATDELGRAFVVQRDAAAEQRVLDALIDQHPDFAAQLAQPSDALHLPRPQFLQPEWFLAAFDEWRRAGLTILGFNELRQNRLNPYRAEVAVQVHCGENNWFDTELLVRFGPQQAKLRHLQKAVRQRSRYVPLDDGTQGLLPEEWVARFAAYFAAGEVVNERLRTPSVGFSNLLELYDPAALSAAARARVARYQAAAADFTGIAPVAAPAALRATLREYQLLGLRWLSFLSTFGFGGILADDMGLGKTLQVLALLLHRREQGHRGASLVVVPTSLLFNWQAEAAKFAPTLRVRTLHGSSRPGAAAFEEADIVLTTYHTVLADIRWLREYRFDYVVLDEAQAVKNPDSQRYKAVSLLQSRHRLVLTGTPVENRTTDLYALLSFACPGLLGSRQHFRDQYALPIDKFKDLKRARALQQKISPFVLRRTKSQVAAELPAKTEMVLYCELDAEQRRLYEACRQDVRARLMGQLEELPGKQGLHLLRGLTRLRQLCNAPALLPDEADYGRSSAKLQVLLEELETRAPQHKILVFSQFVGMLDLIRPELEARGIGYAVLTGQTRRRAEAVQAFQEDEQVRVFLVSLKAGGVGLNLTAADYVYLVDPWWNPAVENQAIDRSHRLGQTRPVVAVRLICPDTVEEKIMTLQQGKRELAYELVKTDAALLKTFSREDLLTLLS</sequence>
<dbReference type="Pfam" id="PF00271">
    <property type="entry name" value="Helicase_C"/>
    <property type="match status" value="1"/>
</dbReference>
<feature type="domain" description="Helicase ATP-binding" evidence="3">
    <location>
        <begin position="687"/>
        <end position="845"/>
    </location>
</feature>
<proteinExistence type="predicted"/>
<dbReference type="GO" id="GO:0005524">
    <property type="term" value="F:ATP binding"/>
    <property type="evidence" value="ECO:0007669"/>
    <property type="project" value="InterPro"/>
</dbReference>